<evidence type="ECO:0000259" key="1">
    <source>
        <dbReference type="Pfam" id="PF00535"/>
    </source>
</evidence>
<name>A0ABU4WMQ3_9FIRM</name>
<dbReference type="EMBL" id="JALBUS010000013">
    <property type="protein sequence ID" value="MDX8417830.1"/>
    <property type="molecule type" value="Genomic_DNA"/>
</dbReference>
<organism evidence="2 3">
    <name type="scientific">Absicoccus intestinalis</name>
    <dbReference type="NCBI Taxonomy" id="2926319"/>
    <lineage>
        <taxon>Bacteria</taxon>
        <taxon>Bacillati</taxon>
        <taxon>Bacillota</taxon>
        <taxon>Erysipelotrichia</taxon>
        <taxon>Erysipelotrichales</taxon>
        <taxon>Erysipelotrichaceae</taxon>
        <taxon>Absicoccus</taxon>
    </lineage>
</organism>
<evidence type="ECO:0000313" key="2">
    <source>
        <dbReference type="EMBL" id="MDX8417830.1"/>
    </source>
</evidence>
<gene>
    <name evidence="2" type="ORF">MOZ64_08285</name>
</gene>
<dbReference type="SUPFAM" id="SSF53448">
    <property type="entry name" value="Nucleotide-diphospho-sugar transferases"/>
    <property type="match status" value="1"/>
</dbReference>
<dbReference type="Gene3D" id="3.90.550.10">
    <property type="entry name" value="Spore Coat Polysaccharide Biosynthesis Protein SpsA, Chain A"/>
    <property type="match status" value="1"/>
</dbReference>
<dbReference type="InterPro" id="IPR029044">
    <property type="entry name" value="Nucleotide-diphossugar_trans"/>
</dbReference>
<dbReference type="PANTHER" id="PTHR22916:SF3">
    <property type="entry name" value="UDP-GLCNAC:BETAGAL BETA-1,3-N-ACETYLGLUCOSAMINYLTRANSFERASE-LIKE PROTEIN 1"/>
    <property type="match status" value="1"/>
</dbReference>
<sequence>MKVSILITAYNCEQYIDDAIKSVVIQEMPFSWELLVGDDGSSDTTQERINKWINRFPNNIKLYIMQRDKDSKKDGTRAAKNRANLLEKATGEYLIFLDGDDQFIGTQKIKKQVELLDDKKYIECSCVAHNIMANDINNAKKYPLVDTFLHEGIIDSKYYWEKLYFHTNTILFRSCCKELMLNPKYRNFLNDNFITYIILQYGKIYYINKLWAQYNLTGDGLWTGKKRTYGCFRNLIIFDLQLDIDKSFEKSCFIRHLYDFKYIFENYKKEDQPYIEPLIKNLDKKTFHYTFLMYHFYQDLDKNDRIEKKKLQFKITILQIYYNVSVHLDKLIVHMKKIK</sequence>
<proteinExistence type="predicted"/>
<keyword evidence="3" id="KW-1185">Reference proteome</keyword>
<protein>
    <submittedName>
        <fullName evidence="2">Glycosyltransferase</fullName>
    </submittedName>
</protein>
<comment type="caution">
    <text evidence="2">The sequence shown here is derived from an EMBL/GenBank/DDBJ whole genome shotgun (WGS) entry which is preliminary data.</text>
</comment>
<dbReference type="PANTHER" id="PTHR22916">
    <property type="entry name" value="GLYCOSYLTRANSFERASE"/>
    <property type="match status" value="1"/>
</dbReference>
<evidence type="ECO:0000313" key="3">
    <source>
        <dbReference type="Proteomes" id="UP001285244"/>
    </source>
</evidence>
<dbReference type="Proteomes" id="UP001285244">
    <property type="component" value="Unassembled WGS sequence"/>
</dbReference>
<dbReference type="Pfam" id="PF00535">
    <property type="entry name" value="Glycos_transf_2"/>
    <property type="match status" value="1"/>
</dbReference>
<dbReference type="InterPro" id="IPR001173">
    <property type="entry name" value="Glyco_trans_2-like"/>
</dbReference>
<accession>A0ABU4WMQ3</accession>
<dbReference type="CDD" id="cd00761">
    <property type="entry name" value="Glyco_tranf_GTA_type"/>
    <property type="match status" value="1"/>
</dbReference>
<reference evidence="2 3" key="1">
    <citation type="submission" date="2022-03" db="EMBL/GenBank/DDBJ databases">
        <title>Novel taxa within the pig intestine.</title>
        <authorList>
            <person name="Wylensek D."/>
            <person name="Bishof K."/>
            <person name="Afrizal A."/>
            <person name="Clavel T."/>
        </authorList>
    </citation>
    <scope>NUCLEOTIDE SEQUENCE [LARGE SCALE GENOMIC DNA]</scope>
    <source>
        <strain evidence="2 3">Cla-KB-P134</strain>
    </source>
</reference>
<dbReference type="RefSeq" id="WP_320326099.1">
    <property type="nucleotide sequence ID" value="NZ_JALBUS010000013.1"/>
</dbReference>
<feature type="domain" description="Glycosyltransferase 2-like" evidence="1">
    <location>
        <begin position="4"/>
        <end position="178"/>
    </location>
</feature>